<sequence length="71" mass="8031">MHGPQKRVAFSPEELKLYSTPFAQFMGSADISELDTIQFLPPHPVVHQTLADSQARAELFQLRNVDHIQAE</sequence>
<comment type="caution">
    <text evidence="1">The sequence shown here is derived from an EMBL/GenBank/DDBJ whole genome shotgun (WGS) entry which is preliminary data.</text>
</comment>
<dbReference type="AlphaFoldDB" id="A0A402AAZ7"/>
<evidence type="ECO:0000313" key="2">
    <source>
        <dbReference type="Proteomes" id="UP000287188"/>
    </source>
</evidence>
<accession>A0A402AAZ7</accession>
<organism evidence="1 2">
    <name type="scientific">Dictyobacter kobayashii</name>
    <dbReference type="NCBI Taxonomy" id="2014872"/>
    <lineage>
        <taxon>Bacteria</taxon>
        <taxon>Bacillati</taxon>
        <taxon>Chloroflexota</taxon>
        <taxon>Ktedonobacteria</taxon>
        <taxon>Ktedonobacterales</taxon>
        <taxon>Dictyobacteraceae</taxon>
        <taxon>Dictyobacter</taxon>
    </lineage>
</organism>
<dbReference type="EMBL" id="BIFS01000001">
    <property type="protein sequence ID" value="GCE16278.1"/>
    <property type="molecule type" value="Genomic_DNA"/>
</dbReference>
<gene>
    <name evidence="1" type="ORF">KDK_00780</name>
</gene>
<protein>
    <submittedName>
        <fullName evidence="1">Uncharacterized protein</fullName>
    </submittedName>
</protein>
<reference evidence="2" key="1">
    <citation type="submission" date="2018-12" db="EMBL/GenBank/DDBJ databases">
        <title>Tengunoibacter tsumagoiensis gen. nov., sp. nov., Dictyobacter kobayashii sp. nov., D. alpinus sp. nov., and D. joshuensis sp. nov. and description of Dictyobacteraceae fam. nov. within the order Ktedonobacterales isolated from Tengu-no-mugimeshi.</title>
        <authorList>
            <person name="Wang C.M."/>
            <person name="Zheng Y."/>
            <person name="Sakai Y."/>
            <person name="Toyoda A."/>
            <person name="Minakuchi Y."/>
            <person name="Abe K."/>
            <person name="Yokota A."/>
            <person name="Yabe S."/>
        </authorList>
    </citation>
    <scope>NUCLEOTIDE SEQUENCE [LARGE SCALE GENOMIC DNA]</scope>
    <source>
        <strain evidence="2">Uno11</strain>
    </source>
</reference>
<proteinExistence type="predicted"/>
<dbReference type="Proteomes" id="UP000287188">
    <property type="component" value="Unassembled WGS sequence"/>
</dbReference>
<name>A0A402AAZ7_9CHLR</name>
<keyword evidence="2" id="KW-1185">Reference proteome</keyword>
<evidence type="ECO:0000313" key="1">
    <source>
        <dbReference type="EMBL" id="GCE16278.1"/>
    </source>
</evidence>